<comment type="subunit">
    <text evidence="9">Homohexamer. Forms an RuvA(8)-RuvB(12)-Holliday junction (HJ) complex. HJ DNA is sandwiched between 2 RuvA tetramers; dsDNA enters through RuvA and exits via RuvB. An RuvB hexamer assembles on each DNA strand where it exits the tetramer. Each RuvB hexamer is contacted by two RuvA subunits (via domain III) on 2 adjacent RuvB subunits; this complex drives branch migration. In the full resolvosome a probable DNA-RuvA(4)-RuvB(12)-RuvC(2) complex forms which resolves the HJ.</text>
</comment>
<evidence type="ECO:0000256" key="9">
    <source>
        <dbReference type="HAMAP-Rule" id="MF_00016"/>
    </source>
</evidence>
<sequence>MSPRPVREVSAEAKEGEARLEQSLRPATFDEYVGQEKLVSNFRVYARAARERGDALDHVLLSGPPGLGKTSLAHILARELQVNLHVTSGPALVKKGDLAGLLTALQPRDILFIDEIHRLSPAVEEALYPAMEDFRFDVVLGAGIGAQTMEMKLERFTLVGATTRTGLLASPLRDRFPIQERLDYYGAPELHEIVQRAARKLGLAFAPDGAEELARRARGTPRIALRLLQRARDFAQVEGDGRLDRRIVDVTLARLEVDANGLDGMDRRILACVIDTFGGGPVGIDAVAAAVGEEGQTLEDVYEPFLVREGYLARSPRGRVALPAAYAHLGKTKPAGKQGGLF</sequence>
<evidence type="ECO:0000256" key="5">
    <source>
        <dbReference type="ARBA" id="ARBA00022840"/>
    </source>
</evidence>
<dbReference type="Gene3D" id="1.10.10.10">
    <property type="entry name" value="Winged helix-like DNA-binding domain superfamily/Winged helix DNA-binding domain"/>
    <property type="match status" value="1"/>
</dbReference>
<feature type="binding site" evidence="9">
    <location>
        <position position="25"/>
    </location>
    <ligand>
        <name>ATP</name>
        <dbReference type="ChEBI" id="CHEBI:30616"/>
    </ligand>
</feature>
<dbReference type="Pfam" id="PF17864">
    <property type="entry name" value="AAA_lid_4"/>
    <property type="match status" value="1"/>
</dbReference>
<evidence type="ECO:0000256" key="7">
    <source>
        <dbReference type="ARBA" id="ARBA00023172"/>
    </source>
</evidence>
<feature type="binding site" evidence="9">
    <location>
        <position position="314"/>
    </location>
    <ligand>
        <name>DNA</name>
        <dbReference type="ChEBI" id="CHEBI:16991"/>
    </ligand>
</feature>
<evidence type="ECO:0000256" key="2">
    <source>
        <dbReference type="ARBA" id="ARBA00022741"/>
    </source>
</evidence>
<keyword evidence="4 9" id="KW-0378">Hydrolase</keyword>
<keyword evidence="8 9" id="KW-0234">DNA repair</keyword>
<dbReference type="GO" id="GO:0009378">
    <property type="term" value="F:four-way junction helicase activity"/>
    <property type="evidence" value="ECO:0007669"/>
    <property type="project" value="InterPro"/>
</dbReference>
<evidence type="ECO:0000256" key="3">
    <source>
        <dbReference type="ARBA" id="ARBA00022763"/>
    </source>
</evidence>
<comment type="function">
    <text evidence="9">The RuvA-RuvB-RuvC complex processes Holliday junction (HJ) DNA during genetic recombination and DNA repair, while the RuvA-RuvB complex plays an important role in the rescue of blocked DNA replication forks via replication fork reversal (RFR). RuvA specifically binds to HJ cruciform DNA, conferring on it an open structure. The RuvB hexamer acts as an ATP-dependent pump, pulling dsDNA into and through the RuvAB complex. RuvB forms 2 homohexamers on either side of HJ DNA bound by 1 or 2 RuvA tetramers; 4 subunits per hexamer contact DNA at a time. Coordinated motions by a converter formed by DNA-disengaged RuvB subunits stimulates ATP hydrolysis and nucleotide exchange. Immobilization of the converter enables RuvB to convert the ATP-contained energy into a lever motion, pulling 2 nucleotides of DNA out of the RuvA tetramer per ATP hydrolyzed, thus driving DNA branch migration. The RuvB motors rotate together with the DNA substrate, which together with the progressing nucleotide cycle form the mechanistic basis for DNA recombination by continuous HJ branch migration. Branch migration allows RuvC to scan DNA until it finds its consensus sequence, where it cleaves and resolves cruciform DNA.</text>
</comment>
<dbReference type="InterPro" id="IPR008823">
    <property type="entry name" value="RuvB_wg_C"/>
</dbReference>
<evidence type="ECO:0000256" key="8">
    <source>
        <dbReference type="ARBA" id="ARBA00023204"/>
    </source>
</evidence>
<dbReference type="SUPFAM" id="SSF46785">
    <property type="entry name" value="Winged helix' DNA-binding domain"/>
    <property type="match status" value="1"/>
</dbReference>
<feature type="binding site" evidence="9">
    <location>
        <begin position="132"/>
        <end position="134"/>
    </location>
    <ligand>
        <name>ATP</name>
        <dbReference type="ChEBI" id="CHEBI:30616"/>
    </ligand>
</feature>
<comment type="similarity">
    <text evidence="9">Belongs to the RuvB family.</text>
</comment>
<comment type="caution">
    <text evidence="9">Lacks conserved residue(s) required for the propagation of feature annotation.</text>
</comment>
<feature type="domain" description="AAA+ ATPase" evidence="10">
    <location>
        <begin position="55"/>
        <end position="183"/>
    </location>
</feature>
<dbReference type="InterPro" id="IPR003593">
    <property type="entry name" value="AAA+_ATPase"/>
</dbReference>
<proteinExistence type="inferred from homology"/>
<dbReference type="Gene3D" id="3.40.50.300">
    <property type="entry name" value="P-loop containing nucleotide triphosphate hydrolases"/>
    <property type="match status" value="1"/>
</dbReference>
<dbReference type="PANTHER" id="PTHR42848:SF1">
    <property type="entry name" value="HOLLIDAY JUNCTION BRANCH MIGRATION COMPLEX SUBUNIT RUVB"/>
    <property type="match status" value="1"/>
</dbReference>
<gene>
    <name evidence="9 11" type="primary">ruvB</name>
    <name evidence="11" type="ORF">AMYX_08490</name>
</gene>
<feature type="binding site" evidence="9">
    <location>
        <position position="66"/>
    </location>
    <ligand>
        <name>ATP</name>
        <dbReference type="ChEBI" id="CHEBI:30616"/>
    </ligand>
</feature>
<keyword evidence="12" id="KW-1185">Reference proteome</keyword>
<feature type="binding site" evidence="9">
    <location>
        <position position="70"/>
    </location>
    <ligand>
        <name>ATP</name>
        <dbReference type="ChEBI" id="CHEBI:30616"/>
    </ligand>
</feature>
<dbReference type="Pfam" id="PF05496">
    <property type="entry name" value="RuvB_N"/>
    <property type="match status" value="1"/>
</dbReference>
<dbReference type="CDD" id="cd00009">
    <property type="entry name" value="AAA"/>
    <property type="match status" value="1"/>
</dbReference>
<keyword evidence="1 9" id="KW-0963">Cytoplasm</keyword>
<keyword evidence="6 9" id="KW-0238">DNA-binding</keyword>
<dbReference type="RefSeq" id="WP_176063287.1">
    <property type="nucleotide sequence ID" value="NZ_BJTG01000002.1"/>
</dbReference>
<reference evidence="12" key="1">
    <citation type="journal article" date="2020" name="Appl. Environ. Microbiol.">
        <title>Diazotrophic Anaeromyxobacter Isolates from Soils.</title>
        <authorList>
            <person name="Masuda Y."/>
            <person name="Yamanaka H."/>
            <person name="Xu Z.X."/>
            <person name="Shiratori Y."/>
            <person name="Aono T."/>
            <person name="Amachi S."/>
            <person name="Senoo K."/>
            <person name="Itoh H."/>
        </authorList>
    </citation>
    <scope>NUCLEOTIDE SEQUENCE [LARGE SCALE GENOMIC DNA]</scope>
    <source>
        <strain evidence="12">R267</strain>
    </source>
</reference>
<dbReference type="GO" id="GO:0006281">
    <property type="term" value="P:DNA repair"/>
    <property type="evidence" value="ECO:0007669"/>
    <property type="project" value="UniProtKB-UniRule"/>
</dbReference>
<dbReference type="SMART" id="SM00382">
    <property type="entry name" value="AAA"/>
    <property type="match status" value="1"/>
</dbReference>
<comment type="subcellular location">
    <subcellularLocation>
        <location evidence="9">Cytoplasm</location>
    </subcellularLocation>
</comment>
<evidence type="ECO:0000256" key="6">
    <source>
        <dbReference type="ARBA" id="ARBA00023125"/>
    </source>
</evidence>
<evidence type="ECO:0000259" key="10">
    <source>
        <dbReference type="SMART" id="SM00382"/>
    </source>
</evidence>
<comment type="catalytic activity">
    <reaction evidence="9">
        <text>ATP + H2O = ADP + phosphate + H(+)</text>
        <dbReference type="Rhea" id="RHEA:13065"/>
        <dbReference type="ChEBI" id="CHEBI:15377"/>
        <dbReference type="ChEBI" id="CHEBI:15378"/>
        <dbReference type="ChEBI" id="CHEBI:30616"/>
        <dbReference type="ChEBI" id="CHEBI:43474"/>
        <dbReference type="ChEBI" id="CHEBI:456216"/>
    </reaction>
</comment>
<accession>A0A7I9VIY3</accession>
<evidence type="ECO:0000313" key="12">
    <source>
        <dbReference type="Proteomes" id="UP000503640"/>
    </source>
</evidence>
<keyword evidence="5 9" id="KW-0067">ATP-binding</keyword>
<dbReference type="GO" id="GO:0048476">
    <property type="term" value="C:Holliday junction resolvase complex"/>
    <property type="evidence" value="ECO:0007669"/>
    <property type="project" value="UniProtKB-UniRule"/>
</dbReference>
<dbReference type="Gene3D" id="1.10.8.60">
    <property type="match status" value="1"/>
</dbReference>
<feature type="region of interest" description="Head domain (RuvB-H)" evidence="9">
    <location>
        <begin position="259"/>
        <end position="342"/>
    </location>
</feature>
<keyword evidence="2 9" id="KW-0547">Nucleotide-binding</keyword>
<dbReference type="GO" id="GO:0016787">
    <property type="term" value="F:hydrolase activity"/>
    <property type="evidence" value="ECO:0007669"/>
    <property type="project" value="UniProtKB-KW"/>
</dbReference>
<dbReference type="NCBIfam" id="TIGR00635">
    <property type="entry name" value="ruvB"/>
    <property type="match status" value="1"/>
</dbReference>
<dbReference type="InterPro" id="IPR036390">
    <property type="entry name" value="WH_DNA-bd_sf"/>
</dbReference>
<organism evidence="11 12">
    <name type="scientific">Anaeromyxobacter diazotrophicus</name>
    <dbReference type="NCBI Taxonomy" id="2590199"/>
    <lineage>
        <taxon>Bacteria</taxon>
        <taxon>Pseudomonadati</taxon>
        <taxon>Myxococcota</taxon>
        <taxon>Myxococcia</taxon>
        <taxon>Myxococcales</taxon>
        <taxon>Cystobacterineae</taxon>
        <taxon>Anaeromyxobacteraceae</taxon>
        <taxon>Anaeromyxobacter</taxon>
    </lineage>
</organism>
<dbReference type="GO" id="GO:0005524">
    <property type="term" value="F:ATP binding"/>
    <property type="evidence" value="ECO:0007669"/>
    <property type="project" value="UniProtKB-UniRule"/>
</dbReference>
<feature type="binding site" evidence="9">
    <location>
        <position position="185"/>
    </location>
    <ligand>
        <name>ATP</name>
        <dbReference type="ChEBI" id="CHEBI:30616"/>
    </ligand>
</feature>
<feature type="binding site" evidence="9">
    <location>
        <position position="69"/>
    </location>
    <ligand>
        <name>ATP</name>
        <dbReference type="ChEBI" id="CHEBI:30616"/>
    </ligand>
</feature>
<dbReference type="Pfam" id="PF05491">
    <property type="entry name" value="WHD_RuvB"/>
    <property type="match status" value="1"/>
</dbReference>
<dbReference type="GO" id="GO:0000400">
    <property type="term" value="F:four-way junction DNA binding"/>
    <property type="evidence" value="ECO:0007669"/>
    <property type="project" value="UniProtKB-UniRule"/>
</dbReference>
<protein>
    <recommendedName>
        <fullName evidence="9">Holliday junction branch migration complex subunit RuvB</fullName>
        <ecNumber evidence="9">3.6.4.-</ecNumber>
    </recommendedName>
</protein>
<dbReference type="InterPro" id="IPR004605">
    <property type="entry name" value="DNA_helicase_Holl-junc_RuvB"/>
</dbReference>
<dbReference type="InterPro" id="IPR036388">
    <property type="entry name" value="WH-like_DNA-bd_sf"/>
</dbReference>
<evidence type="ECO:0000313" key="11">
    <source>
        <dbReference type="EMBL" id="GEJ56108.1"/>
    </source>
</evidence>
<evidence type="ECO:0000256" key="4">
    <source>
        <dbReference type="ARBA" id="ARBA00022801"/>
    </source>
</evidence>
<dbReference type="PANTHER" id="PTHR42848">
    <property type="match status" value="1"/>
</dbReference>
<evidence type="ECO:0000256" key="1">
    <source>
        <dbReference type="ARBA" id="ARBA00022490"/>
    </source>
</evidence>
<dbReference type="EC" id="3.6.4.-" evidence="9"/>
<feature type="binding site" evidence="9">
    <location>
        <position position="71"/>
    </location>
    <ligand>
        <name>ATP</name>
        <dbReference type="ChEBI" id="CHEBI:30616"/>
    </ligand>
</feature>
<dbReference type="SUPFAM" id="SSF52540">
    <property type="entry name" value="P-loop containing nucleoside triphosphate hydrolases"/>
    <property type="match status" value="1"/>
</dbReference>
<dbReference type="InterPro" id="IPR008824">
    <property type="entry name" value="RuvB-like_N"/>
</dbReference>
<feature type="binding site" evidence="9">
    <location>
        <position position="319"/>
    </location>
    <ligand>
        <name>DNA</name>
        <dbReference type="ChEBI" id="CHEBI:16991"/>
    </ligand>
</feature>
<keyword evidence="7 9" id="KW-0233">DNA recombination</keyword>
<dbReference type="NCBIfam" id="NF000868">
    <property type="entry name" value="PRK00080.1"/>
    <property type="match status" value="1"/>
</dbReference>
<dbReference type="InterPro" id="IPR027417">
    <property type="entry name" value="P-loop_NTPase"/>
</dbReference>
<dbReference type="GO" id="GO:0006310">
    <property type="term" value="P:DNA recombination"/>
    <property type="evidence" value="ECO:0007669"/>
    <property type="project" value="UniProtKB-UniRule"/>
</dbReference>
<comment type="domain">
    <text evidence="9">Has 3 domains, the large (RuvB-L) and small ATPase (RuvB-S) domains and the C-terminal head (RuvB-H) domain. The head domain binds DNA, while the ATPase domains jointly bind ATP, ADP or are empty depending on the state of the subunit in the translocation cycle. During a single DNA translocation step the structure of each domain remains the same, but their relative positions change.</text>
</comment>
<keyword evidence="11" id="KW-0347">Helicase</keyword>
<feature type="binding site" evidence="9">
    <location>
        <position position="24"/>
    </location>
    <ligand>
        <name>ATP</name>
        <dbReference type="ChEBI" id="CHEBI:30616"/>
    </ligand>
</feature>
<keyword evidence="3 9" id="KW-0227">DNA damage</keyword>
<feature type="binding site" evidence="9">
    <location>
        <position position="175"/>
    </location>
    <ligand>
        <name>ATP</name>
        <dbReference type="ChEBI" id="CHEBI:30616"/>
    </ligand>
</feature>
<comment type="caution">
    <text evidence="11">The sequence shown here is derived from an EMBL/GenBank/DDBJ whole genome shotgun (WGS) entry which is preliminary data.</text>
</comment>
<dbReference type="Proteomes" id="UP000503640">
    <property type="component" value="Unassembled WGS sequence"/>
</dbReference>
<dbReference type="EMBL" id="BJTG01000002">
    <property type="protein sequence ID" value="GEJ56108.1"/>
    <property type="molecule type" value="Genomic_DNA"/>
</dbReference>
<feature type="binding site" evidence="9">
    <location>
        <position position="222"/>
    </location>
    <ligand>
        <name>ATP</name>
        <dbReference type="ChEBI" id="CHEBI:30616"/>
    </ligand>
</feature>
<dbReference type="AlphaFoldDB" id="A0A7I9VIY3"/>
<name>A0A7I9VIY3_9BACT</name>
<feature type="region of interest" description="Small ATPAse domain (RuvB-S)" evidence="9">
    <location>
        <begin position="186"/>
        <end position="256"/>
    </location>
</feature>
<dbReference type="HAMAP" id="MF_00016">
    <property type="entry name" value="DNA_HJ_migration_RuvB"/>
    <property type="match status" value="1"/>
</dbReference>
<dbReference type="GO" id="GO:0005737">
    <property type="term" value="C:cytoplasm"/>
    <property type="evidence" value="ECO:0007669"/>
    <property type="project" value="UniProtKB-SubCell"/>
</dbReference>
<dbReference type="InterPro" id="IPR041445">
    <property type="entry name" value="AAA_lid_4"/>
</dbReference>
<feature type="binding site" evidence="9">
    <location>
        <position position="70"/>
    </location>
    <ligand>
        <name>Mg(2+)</name>
        <dbReference type="ChEBI" id="CHEBI:18420"/>
    </ligand>
</feature>